<sequence length="263" mass="30241">MSEQSRNNKPGDAPRLPKNDASAKQLDKLLQRWPYEFGEVSARMARGADGRDLIQMRVDLGVLQMEVVDRPDGDLPMGERTFYDALLTMAFEEGDAFMLDMGLQVEVDREFMQFYHRRIAWLALREFNRAVADADHTLALMDFSTAHAPDEEWADQHEQYRPFVLFHRTQALALSRLEQAEPAAAVEAIRAGLKSIQEVFARHEIAEEFDSDELVVKLREMKRSLVDHYEVEPSLSEQLAEAIAREQYERAADLRDEIARRGC</sequence>
<dbReference type="Proteomes" id="UP000317429">
    <property type="component" value="Chromosome"/>
</dbReference>
<gene>
    <name evidence="3" type="ORF">Pla175_17380</name>
</gene>
<reference evidence="3 4" key="1">
    <citation type="submission" date="2019-02" db="EMBL/GenBank/DDBJ databases">
        <title>Deep-cultivation of Planctomycetes and their phenomic and genomic characterization uncovers novel biology.</title>
        <authorList>
            <person name="Wiegand S."/>
            <person name="Jogler M."/>
            <person name="Boedeker C."/>
            <person name="Pinto D."/>
            <person name="Vollmers J."/>
            <person name="Rivas-Marin E."/>
            <person name="Kohn T."/>
            <person name="Peeters S.H."/>
            <person name="Heuer A."/>
            <person name="Rast P."/>
            <person name="Oberbeckmann S."/>
            <person name="Bunk B."/>
            <person name="Jeske O."/>
            <person name="Meyerdierks A."/>
            <person name="Storesund J.E."/>
            <person name="Kallscheuer N."/>
            <person name="Luecker S."/>
            <person name="Lage O.M."/>
            <person name="Pohl T."/>
            <person name="Merkel B.J."/>
            <person name="Hornburger P."/>
            <person name="Mueller R.-W."/>
            <person name="Bruemmer F."/>
            <person name="Labrenz M."/>
            <person name="Spormann A.M."/>
            <person name="Op den Camp H."/>
            <person name="Overmann J."/>
            <person name="Amann R."/>
            <person name="Jetten M.S.M."/>
            <person name="Mascher T."/>
            <person name="Medema M.H."/>
            <person name="Devos D.P."/>
            <person name="Kaster A.-K."/>
            <person name="Ovreas L."/>
            <person name="Rohde M."/>
            <person name="Galperin M.Y."/>
            <person name="Jogler C."/>
        </authorList>
    </citation>
    <scope>NUCLEOTIDE SEQUENCE [LARGE SCALE GENOMIC DNA]</scope>
    <source>
        <strain evidence="3 4">Pla175</strain>
    </source>
</reference>
<evidence type="ECO:0000259" key="2">
    <source>
        <dbReference type="Pfam" id="PF02151"/>
    </source>
</evidence>
<dbReference type="InterPro" id="IPR001943">
    <property type="entry name" value="UVR_dom"/>
</dbReference>
<evidence type="ECO:0000313" key="3">
    <source>
        <dbReference type="EMBL" id="QDU88363.1"/>
    </source>
</evidence>
<proteinExistence type="predicted"/>
<evidence type="ECO:0000256" key="1">
    <source>
        <dbReference type="SAM" id="MobiDB-lite"/>
    </source>
</evidence>
<dbReference type="Pfam" id="PF02151">
    <property type="entry name" value="UVR"/>
    <property type="match status" value="1"/>
</dbReference>
<evidence type="ECO:0000313" key="4">
    <source>
        <dbReference type="Proteomes" id="UP000317429"/>
    </source>
</evidence>
<keyword evidence="4" id="KW-1185">Reference proteome</keyword>
<name>A0A518DA87_9BACT</name>
<dbReference type="OrthoDB" id="252502at2"/>
<organism evidence="3 4">
    <name type="scientific">Pirellulimonas nuda</name>
    <dbReference type="NCBI Taxonomy" id="2528009"/>
    <lineage>
        <taxon>Bacteria</taxon>
        <taxon>Pseudomonadati</taxon>
        <taxon>Planctomycetota</taxon>
        <taxon>Planctomycetia</taxon>
        <taxon>Pirellulales</taxon>
        <taxon>Lacipirellulaceae</taxon>
        <taxon>Pirellulimonas</taxon>
    </lineage>
</organism>
<protein>
    <submittedName>
        <fullName evidence="3">UvrB/uvrC motif protein</fullName>
    </submittedName>
</protein>
<accession>A0A518DA87</accession>
<dbReference type="RefSeq" id="WP_145283205.1">
    <property type="nucleotide sequence ID" value="NZ_CP036291.1"/>
</dbReference>
<dbReference type="KEGG" id="pnd:Pla175_17380"/>
<dbReference type="AlphaFoldDB" id="A0A518DA87"/>
<feature type="domain" description="UVR" evidence="2">
    <location>
        <begin position="235"/>
        <end position="260"/>
    </location>
</feature>
<dbReference type="EMBL" id="CP036291">
    <property type="protein sequence ID" value="QDU88363.1"/>
    <property type="molecule type" value="Genomic_DNA"/>
</dbReference>
<feature type="region of interest" description="Disordered" evidence="1">
    <location>
        <begin position="1"/>
        <end position="22"/>
    </location>
</feature>